<organism evidence="2 3">
    <name type="scientific">Ataeniobius toweri</name>
    <dbReference type="NCBI Taxonomy" id="208326"/>
    <lineage>
        <taxon>Eukaryota</taxon>
        <taxon>Metazoa</taxon>
        <taxon>Chordata</taxon>
        <taxon>Craniata</taxon>
        <taxon>Vertebrata</taxon>
        <taxon>Euteleostomi</taxon>
        <taxon>Actinopterygii</taxon>
        <taxon>Neopterygii</taxon>
        <taxon>Teleostei</taxon>
        <taxon>Neoteleostei</taxon>
        <taxon>Acanthomorphata</taxon>
        <taxon>Ovalentaria</taxon>
        <taxon>Atherinomorphae</taxon>
        <taxon>Cyprinodontiformes</taxon>
        <taxon>Goodeidae</taxon>
        <taxon>Ataeniobius</taxon>
    </lineage>
</organism>
<name>A0ABU7BLZ9_9TELE</name>
<keyword evidence="3" id="KW-1185">Reference proteome</keyword>
<dbReference type="Proteomes" id="UP001345963">
    <property type="component" value="Unassembled WGS sequence"/>
</dbReference>
<sequence>MSAHSVKNSWHIMSNSYCEKKRIIRNESLFLNTFKTGLIITLYIHTWWTSKKFKNSELSTTYLLLIFLVFINRTFIYIWEHASLHQTVEKKKQSNSHIHTAAQIYTTKRTDQTDNANVETLKTHLAKI</sequence>
<evidence type="ECO:0000256" key="1">
    <source>
        <dbReference type="SAM" id="Phobius"/>
    </source>
</evidence>
<dbReference type="EMBL" id="JAHUTI010059892">
    <property type="protein sequence ID" value="MED6251486.1"/>
    <property type="molecule type" value="Genomic_DNA"/>
</dbReference>
<proteinExistence type="predicted"/>
<evidence type="ECO:0000313" key="2">
    <source>
        <dbReference type="EMBL" id="MED6251486.1"/>
    </source>
</evidence>
<accession>A0ABU7BLZ9</accession>
<evidence type="ECO:0000313" key="3">
    <source>
        <dbReference type="Proteomes" id="UP001345963"/>
    </source>
</evidence>
<reference evidence="2 3" key="1">
    <citation type="submission" date="2021-07" db="EMBL/GenBank/DDBJ databases">
        <authorList>
            <person name="Palmer J.M."/>
        </authorList>
    </citation>
    <scope>NUCLEOTIDE SEQUENCE [LARGE SCALE GENOMIC DNA]</scope>
    <source>
        <strain evidence="2 3">AT_MEX2019</strain>
        <tissue evidence="2">Muscle</tissue>
    </source>
</reference>
<feature type="transmembrane region" description="Helical" evidence="1">
    <location>
        <begin position="60"/>
        <end position="79"/>
    </location>
</feature>
<keyword evidence="1" id="KW-0812">Transmembrane</keyword>
<keyword evidence="1" id="KW-1133">Transmembrane helix</keyword>
<keyword evidence="1" id="KW-0472">Membrane</keyword>
<feature type="transmembrane region" description="Helical" evidence="1">
    <location>
        <begin position="29"/>
        <end position="48"/>
    </location>
</feature>
<protein>
    <submittedName>
        <fullName evidence="2">Uncharacterized protein</fullName>
    </submittedName>
</protein>
<gene>
    <name evidence="2" type="ORF">ATANTOWER_031461</name>
</gene>
<comment type="caution">
    <text evidence="2">The sequence shown here is derived from an EMBL/GenBank/DDBJ whole genome shotgun (WGS) entry which is preliminary data.</text>
</comment>